<dbReference type="SUPFAM" id="SSF47240">
    <property type="entry name" value="Ferritin-like"/>
    <property type="match status" value="1"/>
</dbReference>
<accession>A0ABP7UAT4</accession>
<evidence type="ECO:0000313" key="2">
    <source>
        <dbReference type="Proteomes" id="UP001501469"/>
    </source>
</evidence>
<comment type="caution">
    <text evidence="1">The sequence shown here is derived from an EMBL/GenBank/DDBJ whole genome shotgun (WGS) entry which is preliminary data.</text>
</comment>
<keyword evidence="2" id="KW-1185">Reference proteome</keyword>
<sequence>MKLLPFLDRLAASPAAKGLAPRRALLQQASRTALAALPLLGAVQPVAARTKATAYDALLQLLQLERLQMAYYTRALATAGLIPAAQTADFQRMLNHQTQYVAFLLKSLQDTGAIVPAAPAFDFSGRKNVATNPVLFPNVLSNYDDFLALSQQLEDLGVRLYTTYSFINTNDSQFSKVLLRILAVEGEHSAHVRGLRRDRGVTVKTWPSSTDAPIARPAGAQALTDAATGGENNATQFAAAGVPIVFSEFLNVFKLSFVPDASLAEAFDEPLVADPKKYISQTALAQAALDLFN</sequence>
<dbReference type="Proteomes" id="UP001501469">
    <property type="component" value="Unassembled WGS sequence"/>
</dbReference>
<dbReference type="RefSeq" id="WP_345055176.1">
    <property type="nucleotide sequence ID" value="NZ_BAABDK010000021.1"/>
</dbReference>
<name>A0ABP7UAT4_9BACT</name>
<dbReference type="Pfam" id="PF13668">
    <property type="entry name" value="Ferritin_2"/>
    <property type="match status" value="1"/>
</dbReference>
<evidence type="ECO:0000313" key="1">
    <source>
        <dbReference type="EMBL" id="GAA4039265.1"/>
    </source>
</evidence>
<gene>
    <name evidence="1" type="ORF">GCM10022409_26080</name>
</gene>
<evidence type="ECO:0008006" key="3">
    <source>
        <dbReference type="Google" id="ProtNLM"/>
    </source>
</evidence>
<dbReference type="EMBL" id="BAABDK010000021">
    <property type="protein sequence ID" value="GAA4039265.1"/>
    <property type="molecule type" value="Genomic_DNA"/>
</dbReference>
<organism evidence="1 2">
    <name type="scientific">Hymenobacter glaciei</name>
    <dbReference type="NCBI Taxonomy" id="877209"/>
    <lineage>
        <taxon>Bacteria</taxon>
        <taxon>Pseudomonadati</taxon>
        <taxon>Bacteroidota</taxon>
        <taxon>Cytophagia</taxon>
        <taxon>Cytophagales</taxon>
        <taxon>Hymenobacteraceae</taxon>
        <taxon>Hymenobacter</taxon>
    </lineage>
</organism>
<reference evidence="2" key="1">
    <citation type="journal article" date="2019" name="Int. J. Syst. Evol. Microbiol.">
        <title>The Global Catalogue of Microorganisms (GCM) 10K type strain sequencing project: providing services to taxonomists for standard genome sequencing and annotation.</title>
        <authorList>
            <consortium name="The Broad Institute Genomics Platform"/>
            <consortium name="The Broad Institute Genome Sequencing Center for Infectious Disease"/>
            <person name="Wu L."/>
            <person name="Ma J."/>
        </authorList>
    </citation>
    <scope>NUCLEOTIDE SEQUENCE [LARGE SCALE GENOMIC DNA]</scope>
    <source>
        <strain evidence="2">JCM 17225</strain>
    </source>
</reference>
<dbReference type="InterPro" id="IPR009078">
    <property type="entry name" value="Ferritin-like_SF"/>
</dbReference>
<protein>
    <recommendedName>
        <fullName evidence="3">Ferritin-like domain-containing protein</fullName>
    </recommendedName>
</protein>
<proteinExistence type="predicted"/>